<dbReference type="Pfam" id="PF08352">
    <property type="entry name" value="oligo_HPY"/>
    <property type="match status" value="1"/>
</dbReference>
<feature type="domain" description="ABC transporter" evidence="4">
    <location>
        <begin position="6"/>
        <end position="254"/>
    </location>
</feature>
<dbReference type="CDD" id="cd03257">
    <property type="entry name" value="ABC_NikE_OppD_transporters"/>
    <property type="match status" value="1"/>
</dbReference>
<dbReference type="InterPro" id="IPR013563">
    <property type="entry name" value="Oligopep_ABC_C"/>
</dbReference>
<dbReference type="InterPro" id="IPR027417">
    <property type="entry name" value="P-loop_NTPase"/>
</dbReference>
<evidence type="ECO:0000313" key="5">
    <source>
        <dbReference type="EMBL" id="OQA57148.1"/>
    </source>
</evidence>
<dbReference type="GO" id="GO:0015833">
    <property type="term" value="P:peptide transport"/>
    <property type="evidence" value="ECO:0007669"/>
    <property type="project" value="InterPro"/>
</dbReference>
<comment type="caution">
    <text evidence="5">The sequence shown here is derived from an EMBL/GenBank/DDBJ whole genome shotgun (WGS) entry which is preliminary data.</text>
</comment>
<dbReference type="InterPro" id="IPR017871">
    <property type="entry name" value="ABC_transporter-like_CS"/>
</dbReference>
<dbReference type="Pfam" id="PF00005">
    <property type="entry name" value="ABC_tran"/>
    <property type="match status" value="1"/>
</dbReference>
<protein>
    <submittedName>
        <fullName evidence="5">Oligopeptide transport ATP-binding protein OppF</fullName>
    </submittedName>
</protein>
<evidence type="ECO:0000256" key="3">
    <source>
        <dbReference type="ARBA" id="ARBA00022840"/>
    </source>
</evidence>
<dbReference type="InterPro" id="IPR003593">
    <property type="entry name" value="AAA+_ATPase"/>
</dbReference>
<proteinExistence type="predicted"/>
<dbReference type="Gene3D" id="3.40.50.300">
    <property type="entry name" value="P-loop containing nucleotide triphosphate hydrolases"/>
    <property type="match status" value="1"/>
</dbReference>
<organism evidence="5">
    <name type="scientific">Candidatus Atribacter allofermentans</name>
    <dbReference type="NCBI Taxonomy" id="1852833"/>
    <lineage>
        <taxon>Bacteria</taxon>
        <taxon>Pseudomonadati</taxon>
        <taxon>Atribacterota</taxon>
        <taxon>Atribacteria</taxon>
        <taxon>Atribacterales</taxon>
        <taxon>Atribacteraceae</taxon>
        <taxon>Atribacter</taxon>
    </lineage>
</organism>
<dbReference type="InterPro" id="IPR003439">
    <property type="entry name" value="ABC_transporter-like_ATP-bd"/>
</dbReference>
<sequence length="323" mass="36914">MSDSFLTLKNLTKEFQVGTFFSKVKILAVQDITLELERKPAVFTLVGESGSGKTTLANFLLRVLKPTEGSITFLGKNIESYRKFDFMKLVQPVFQNPYETFNPLKKVETYFHSVIKKLRITNENGHSFEKVIEKALSSVALTWEEVKDKFPNEFSGGQLQRLSIARALMVNPMLLVADEPVSMLDASLRVFVLNLFRKLKEEKQLYIIYITHDLATAYYISDYIGVMLRGCLVEVGPAEKVLLNPLHPYTILLKESVPNPDEVEIKPETKTKEERILEIEEFLKQGCKFAFRCSNAKDICKKEIPPDVIIDSVAVKCWLYKNV</sequence>
<dbReference type="AlphaFoldDB" id="A0A1V5SRP2"/>
<dbReference type="PANTHER" id="PTHR43230">
    <property type="entry name" value="ABC-TYPE DIPEPTIDE/OLIGOPEPTIDE TRANSPORT SYSTEM, ATPASE COMPONENT"/>
    <property type="match status" value="1"/>
</dbReference>
<dbReference type="GO" id="GO:0016887">
    <property type="term" value="F:ATP hydrolysis activity"/>
    <property type="evidence" value="ECO:0007669"/>
    <property type="project" value="InterPro"/>
</dbReference>
<dbReference type="GO" id="GO:0005524">
    <property type="term" value="F:ATP binding"/>
    <property type="evidence" value="ECO:0007669"/>
    <property type="project" value="UniProtKB-KW"/>
</dbReference>
<keyword evidence="2" id="KW-0547">Nucleotide-binding</keyword>
<dbReference type="Proteomes" id="UP000485569">
    <property type="component" value="Unassembled WGS sequence"/>
</dbReference>
<evidence type="ECO:0000259" key="4">
    <source>
        <dbReference type="PROSITE" id="PS50893"/>
    </source>
</evidence>
<name>A0A1V5SRP2_9BACT</name>
<keyword evidence="1" id="KW-0813">Transport</keyword>
<gene>
    <name evidence="5" type="primary">oppF_3</name>
    <name evidence="5" type="ORF">BWY41_01345</name>
</gene>
<dbReference type="PROSITE" id="PS00211">
    <property type="entry name" value="ABC_TRANSPORTER_1"/>
    <property type="match status" value="1"/>
</dbReference>
<dbReference type="PANTHER" id="PTHR43230:SF1">
    <property type="entry name" value="OLIGOPEPTIDE ABC TRANSPORTER, ATP-BINDING PROTEIN"/>
    <property type="match status" value="1"/>
</dbReference>
<reference evidence="5" key="1">
    <citation type="submission" date="2017-02" db="EMBL/GenBank/DDBJ databases">
        <title>Delving into the versatile metabolic prowess of the omnipresent phylum Bacteroidetes.</title>
        <authorList>
            <person name="Nobu M.K."/>
            <person name="Mei R."/>
            <person name="Narihiro T."/>
            <person name="Kuroda K."/>
            <person name="Liu W.-T."/>
        </authorList>
    </citation>
    <scope>NUCLEOTIDE SEQUENCE</scope>
    <source>
        <strain evidence="5">ADurb.Bin276</strain>
    </source>
</reference>
<evidence type="ECO:0000256" key="2">
    <source>
        <dbReference type="ARBA" id="ARBA00022741"/>
    </source>
</evidence>
<dbReference type="PROSITE" id="PS50893">
    <property type="entry name" value="ABC_TRANSPORTER_2"/>
    <property type="match status" value="1"/>
</dbReference>
<dbReference type="EMBL" id="MWBQ01000096">
    <property type="protein sequence ID" value="OQA57148.1"/>
    <property type="molecule type" value="Genomic_DNA"/>
</dbReference>
<dbReference type="NCBIfam" id="TIGR01727">
    <property type="entry name" value="oligo_HPY"/>
    <property type="match status" value="1"/>
</dbReference>
<accession>A0A1V5SRP2</accession>
<dbReference type="SMART" id="SM00382">
    <property type="entry name" value="AAA"/>
    <property type="match status" value="1"/>
</dbReference>
<keyword evidence="3 5" id="KW-0067">ATP-binding</keyword>
<dbReference type="SUPFAM" id="SSF52540">
    <property type="entry name" value="P-loop containing nucleoside triphosphate hydrolases"/>
    <property type="match status" value="1"/>
</dbReference>
<evidence type="ECO:0000256" key="1">
    <source>
        <dbReference type="ARBA" id="ARBA00022448"/>
    </source>
</evidence>